<keyword evidence="2" id="KW-0813">Transport</keyword>
<evidence type="ECO:0000259" key="10">
    <source>
        <dbReference type="PROSITE" id="PS51007"/>
    </source>
</evidence>
<keyword evidence="12" id="KW-1185">Reference proteome</keyword>
<comment type="caution">
    <text evidence="11">The sequence shown here is derived from an EMBL/GenBank/DDBJ whole genome shotgun (WGS) entry which is preliminary data.</text>
</comment>
<gene>
    <name evidence="11" type="ORF">GCM10023208_28730</name>
</gene>
<keyword evidence="6" id="KW-0249">Electron transport</keyword>
<dbReference type="PROSITE" id="PS51007">
    <property type="entry name" value="CYTC"/>
    <property type="match status" value="1"/>
</dbReference>
<keyword evidence="9" id="KW-0732">Signal</keyword>
<dbReference type="Proteomes" id="UP001500518">
    <property type="component" value="Unassembled WGS sequence"/>
</dbReference>
<name>A0ABP9KK34_9SPHN</name>
<keyword evidence="5 8" id="KW-0479">Metal-binding</keyword>
<evidence type="ECO:0000256" key="6">
    <source>
        <dbReference type="ARBA" id="ARBA00022982"/>
    </source>
</evidence>
<evidence type="ECO:0000256" key="3">
    <source>
        <dbReference type="ARBA" id="ARBA00022617"/>
    </source>
</evidence>
<proteinExistence type="predicted"/>
<protein>
    <recommendedName>
        <fullName evidence="10">Cytochrome c domain-containing protein</fullName>
    </recommendedName>
</protein>
<evidence type="ECO:0000256" key="4">
    <source>
        <dbReference type="ARBA" id="ARBA00022660"/>
    </source>
</evidence>
<dbReference type="SUPFAM" id="SSF46626">
    <property type="entry name" value="Cytochrome c"/>
    <property type="match status" value="1"/>
</dbReference>
<dbReference type="Pfam" id="PF13442">
    <property type="entry name" value="Cytochrome_CBB3"/>
    <property type="match status" value="1"/>
</dbReference>
<reference evidence="12" key="1">
    <citation type="journal article" date="2019" name="Int. J. Syst. Evol. Microbiol.">
        <title>The Global Catalogue of Microorganisms (GCM) 10K type strain sequencing project: providing services to taxonomists for standard genome sequencing and annotation.</title>
        <authorList>
            <consortium name="The Broad Institute Genomics Platform"/>
            <consortium name="The Broad Institute Genome Sequencing Center for Infectious Disease"/>
            <person name="Wu L."/>
            <person name="Ma J."/>
        </authorList>
    </citation>
    <scope>NUCLEOTIDE SEQUENCE [LARGE SCALE GENOMIC DNA]</scope>
    <source>
        <strain evidence="12">JCM 18014</strain>
    </source>
</reference>
<accession>A0ABP9KK34</accession>
<organism evidence="11 12">
    <name type="scientific">Erythrobacter westpacificensis</name>
    <dbReference type="NCBI Taxonomy" id="1055231"/>
    <lineage>
        <taxon>Bacteria</taxon>
        <taxon>Pseudomonadati</taxon>
        <taxon>Pseudomonadota</taxon>
        <taxon>Alphaproteobacteria</taxon>
        <taxon>Sphingomonadales</taxon>
        <taxon>Erythrobacteraceae</taxon>
        <taxon>Erythrobacter/Porphyrobacter group</taxon>
        <taxon>Erythrobacter</taxon>
    </lineage>
</organism>
<dbReference type="InterPro" id="IPR036909">
    <property type="entry name" value="Cyt_c-like_dom_sf"/>
</dbReference>
<feature type="chain" id="PRO_5046493973" description="Cytochrome c domain-containing protein" evidence="9">
    <location>
        <begin position="28"/>
        <end position="133"/>
    </location>
</feature>
<sequence>MSVTVKTYGKIVLAALGAATLAAPAFAPVAQEHDHSAHEHEADAAAAVSVTEAEAEASRTLFSQYGCGSCHAFADANGYGHIGPSLDGNAALSVEYVNQIIANGQGAMPSFGGMVSEEELETLSRYIVAKKAD</sequence>
<comment type="cofactor">
    <cofactor evidence="1">
        <name>heme c</name>
        <dbReference type="ChEBI" id="CHEBI:61717"/>
    </cofactor>
</comment>
<evidence type="ECO:0000256" key="5">
    <source>
        <dbReference type="ARBA" id="ARBA00022723"/>
    </source>
</evidence>
<dbReference type="RefSeq" id="WP_346033707.1">
    <property type="nucleotide sequence ID" value="NZ_BAABHV010000021.1"/>
</dbReference>
<feature type="signal peptide" evidence="9">
    <location>
        <begin position="1"/>
        <end position="27"/>
    </location>
</feature>
<dbReference type="Gene3D" id="1.10.760.10">
    <property type="entry name" value="Cytochrome c-like domain"/>
    <property type="match status" value="1"/>
</dbReference>
<feature type="domain" description="Cytochrome c" evidence="10">
    <location>
        <begin position="53"/>
        <end position="131"/>
    </location>
</feature>
<dbReference type="InterPro" id="IPR008168">
    <property type="entry name" value="Cyt_C_IC"/>
</dbReference>
<evidence type="ECO:0000256" key="8">
    <source>
        <dbReference type="PROSITE-ProRule" id="PRU00433"/>
    </source>
</evidence>
<dbReference type="PRINTS" id="PR00605">
    <property type="entry name" value="CYTCHROMECIC"/>
</dbReference>
<evidence type="ECO:0000313" key="11">
    <source>
        <dbReference type="EMBL" id="GAA5060418.1"/>
    </source>
</evidence>
<dbReference type="InterPro" id="IPR009056">
    <property type="entry name" value="Cyt_c-like_dom"/>
</dbReference>
<keyword evidence="3 8" id="KW-0349">Heme</keyword>
<keyword evidence="7 8" id="KW-0408">Iron</keyword>
<keyword evidence="4" id="KW-0679">Respiratory chain</keyword>
<evidence type="ECO:0000256" key="9">
    <source>
        <dbReference type="SAM" id="SignalP"/>
    </source>
</evidence>
<evidence type="ECO:0000313" key="12">
    <source>
        <dbReference type="Proteomes" id="UP001500518"/>
    </source>
</evidence>
<evidence type="ECO:0000256" key="1">
    <source>
        <dbReference type="ARBA" id="ARBA00001926"/>
    </source>
</evidence>
<evidence type="ECO:0000256" key="2">
    <source>
        <dbReference type="ARBA" id="ARBA00022448"/>
    </source>
</evidence>
<dbReference type="EMBL" id="BAABHV010000021">
    <property type="protein sequence ID" value="GAA5060418.1"/>
    <property type="molecule type" value="Genomic_DNA"/>
</dbReference>
<evidence type="ECO:0000256" key="7">
    <source>
        <dbReference type="ARBA" id="ARBA00023004"/>
    </source>
</evidence>